<proteinExistence type="predicted"/>
<protein>
    <submittedName>
        <fullName evidence="2">Putative secreted protein</fullName>
    </submittedName>
</protein>
<sequence>MMKSSGTRFLFSLLLVRFKYSLAEKPTIDRLEASGILYYCCGSSSCADHRTSGGRNFYTPGLKILRRRRISLFLQEMLPSIRLSAPYIPMHRAVACASQRGSRSFDAQLFFNSSPQNEHLQTVSQ</sequence>
<name>A0A6G5A574_RHIMP</name>
<evidence type="ECO:0000313" key="2">
    <source>
        <dbReference type="EMBL" id="NIE45177.1"/>
    </source>
</evidence>
<feature type="chain" id="PRO_5026197579" evidence="1">
    <location>
        <begin position="24"/>
        <end position="125"/>
    </location>
</feature>
<feature type="signal peptide" evidence="1">
    <location>
        <begin position="1"/>
        <end position="23"/>
    </location>
</feature>
<reference evidence="2" key="1">
    <citation type="submission" date="2020-03" db="EMBL/GenBank/DDBJ databases">
        <title>A transcriptome and proteome of the tick Rhipicephalus microplus shaped by the genetic composition of its hosts and developmental stage.</title>
        <authorList>
            <person name="Garcia G.R."/>
            <person name="Ribeiro J.M.C."/>
            <person name="Maruyama S.R."/>
            <person name="Gardinasse L.G."/>
            <person name="Nelson K."/>
            <person name="Ferreira B.R."/>
            <person name="Andrade T.G."/>
            <person name="Santos I.K.F.M."/>
        </authorList>
    </citation>
    <scope>NUCLEOTIDE SEQUENCE</scope>
    <source>
        <strain evidence="2">NSGR</strain>
        <tissue evidence="2">Salivary glands</tissue>
    </source>
</reference>
<evidence type="ECO:0000256" key="1">
    <source>
        <dbReference type="SAM" id="SignalP"/>
    </source>
</evidence>
<accession>A0A6G5A574</accession>
<dbReference type="AlphaFoldDB" id="A0A6G5A574"/>
<keyword evidence="1" id="KW-0732">Signal</keyword>
<dbReference type="EMBL" id="GIKN01002904">
    <property type="protein sequence ID" value="NIE45177.1"/>
    <property type="molecule type" value="Transcribed_RNA"/>
</dbReference>
<organism evidence="2">
    <name type="scientific">Rhipicephalus microplus</name>
    <name type="common">Cattle tick</name>
    <name type="synonym">Boophilus microplus</name>
    <dbReference type="NCBI Taxonomy" id="6941"/>
    <lineage>
        <taxon>Eukaryota</taxon>
        <taxon>Metazoa</taxon>
        <taxon>Ecdysozoa</taxon>
        <taxon>Arthropoda</taxon>
        <taxon>Chelicerata</taxon>
        <taxon>Arachnida</taxon>
        <taxon>Acari</taxon>
        <taxon>Parasitiformes</taxon>
        <taxon>Ixodida</taxon>
        <taxon>Ixodoidea</taxon>
        <taxon>Ixodidae</taxon>
        <taxon>Rhipicephalinae</taxon>
        <taxon>Rhipicephalus</taxon>
        <taxon>Boophilus</taxon>
    </lineage>
</organism>